<dbReference type="PROSITE" id="PS51907">
    <property type="entry name" value="ZF_UBZ3"/>
    <property type="match status" value="2"/>
</dbReference>
<dbReference type="GO" id="GO:0003684">
    <property type="term" value="F:damaged DNA binding"/>
    <property type="evidence" value="ECO:0007669"/>
    <property type="project" value="InterPro"/>
</dbReference>
<dbReference type="GO" id="GO:0035861">
    <property type="term" value="C:site of double-strand break"/>
    <property type="evidence" value="ECO:0007669"/>
    <property type="project" value="TreeGrafter"/>
</dbReference>
<keyword evidence="12" id="KW-0460">Magnesium</keyword>
<dbReference type="GO" id="GO:0008270">
    <property type="term" value="F:zinc ion binding"/>
    <property type="evidence" value="ECO:0007669"/>
    <property type="project" value="UniProtKB-KW"/>
</dbReference>
<dbReference type="InterPro" id="IPR017961">
    <property type="entry name" value="DNA_pol_Y-fam_little_finger"/>
</dbReference>
<organism evidence="20 21">
    <name type="scientific">Parnassius mnemosyne</name>
    <name type="common">clouded apollo</name>
    <dbReference type="NCBI Taxonomy" id="213953"/>
    <lineage>
        <taxon>Eukaryota</taxon>
        <taxon>Metazoa</taxon>
        <taxon>Ecdysozoa</taxon>
        <taxon>Arthropoda</taxon>
        <taxon>Hexapoda</taxon>
        <taxon>Insecta</taxon>
        <taxon>Pterygota</taxon>
        <taxon>Neoptera</taxon>
        <taxon>Endopterygota</taxon>
        <taxon>Lepidoptera</taxon>
        <taxon>Glossata</taxon>
        <taxon>Ditrysia</taxon>
        <taxon>Papilionoidea</taxon>
        <taxon>Papilionidae</taxon>
        <taxon>Parnassiinae</taxon>
        <taxon>Parnassini</taxon>
        <taxon>Parnassius</taxon>
        <taxon>Driopa</taxon>
    </lineage>
</organism>
<keyword evidence="7" id="KW-0548">Nucleotidyltransferase</keyword>
<evidence type="ECO:0000256" key="10">
    <source>
        <dbReference type="ARBA" id="ARBA00022771"/>
    </source>
</evidence>
<keyword evidence="6" id="KW-0808">Transferase</keyword>
<evidence type="ECO:0000256" key="11">
    <source>
        <dbReference type="ARBA" id="ARBA00022833"/>
    </source>
</evidence>
<keyword evidence="10" id="KW-0863">Zinc-finger</keyword>
<evidence type="ECO:0000256" key="4">
    <source>
        <dbReference type="ARBA" id="ARBA00010945"/>
    </source>
</evidence>
<evidence type="ECO:0000313" key="21">
    <source>
        <dbReference type="Proteomes" id="UP001314205"/>
    </source>
</evidence>
<dbReference type="InterPro" id="IPR043128">
    <property type="entry name" value="Rev_trsase/Diguanyl_cyclase"/>
</dbReference>
<dbReference type="InterPro" id="IPR036775">
    <property type="entry name" value="DNA_pol_Y-fam_lit_finger_sf"/>
</dbReference>
<feature type="region of interest" description="Disordered" evidence="17">
    <location>
        <begin position="753"/>
        <end position="785"/>
    </location>
</feature>
<sequence>MDQENRIVVLIDMDCFYCQVEEKLNPELKGKPIAVVQYNPWKGGGIIAVNYVARAMGVTRHMRGDEAKEKCPEIQLPSVPCLRGKADITKYRDAGKAVAKVLQRFTPLLERASIDEAYLDITTPVQQRLKTLNVNTITIDMLPNTFALGYDSIDEFVADVQNVGSDNIDFEYEHTKQLLVGAVIVSEIRAAVYNETGYQCSAGIAHNKILAKLVCGMNKPNKQTLLPKHCVNILYQSLSIKKVKHLGGKFGDSVCETLKISKMGELQKFTEKELQTKFDEKNGTWLYNIARGIDLEPVQAKFNPKSIGCCKQFRGKTALVDLESLRKWLKDLGDEIEERLENDALENNRTPRQMVVSFSTQQPNGRDVSSSRSYNFTAEDDLCGELFSKKALEMLLDSAEGVKPKEGEGNRLLKAPIKFLGISVGKFEEHSENKKTRKINYYFSGASCSKDVSSDKVITKSIINNDKTADKNEGKAHVFRKFFQNNDIPDNLQTDELYEKAETRQNGENMLESSLDKQESFFAKFLKTEFNKNTFDNHSKPVKIKEENRPTTPDCNIVNIGEASNDTEYSGSTIDMEINKSISLFEDDPVDIDRVGNMRQLLNKSKLLEEAFDETEQEELQVECKSVDVQDNEQVQISETFKCPECGKTVSVNMLDTHADYHFALKLREEERVMKRKEVVDKIKDKEMNRNQETKATKTRQEEAVAKNDGVSIANYFTKIDGSVPTETCSECGKRVPLEKFAEHLDFHEAQKLSRELNNRSSNSVIQGNSVKRKRKSTSPVKKPKVPCKSIDLFFR</sequence>
<dbReference type="Pfam" id="PF11799">
    <property type="entry name" value="IMS_C"/>
    <property type="match status" value="1"/>
</dbReference>
<dbReference type="InterPro" id="IPR001126">
    <property type="entry name" value="UmuC"/>
</dbReference>
<dbReference type="GO" id="GO:0009411">
    <property type="term" value="P:response to UV"/>
    <property type="evidence" value="ECO:0007669"/>
    <property type="project" value="UniProtKB-ARBA"/>
</dbReference>
<evidence type="ECO:0000256" key="7">
    <source>
        <dbReference type="ARBA" id="ARBA00022695"/>
    </source>
</evidence>
<dbReference type="PROSITE" id="PS50173">
    <property type="entry name" value="UMUC"/>
    <property type="match status" value="1"/>
</dbReference>
<evidence type="ECO:0000259" key="18">
    <source>
        <dbReference type="PROSITE" id="PS50173"/>
    </source>
</evidence>
<evidence type="ECO:0000259" key="19">
    <source>
        <dbReference type="PROSITE" id="PS51907"/>
    </source>
</evidence>
<name>A0AAV1KHC2_9NEOP</name>
<evidence type="ECO:0000256" key="14">
    <source>
        <dbReference type="ARBA" id="ARBA00023242"/>
    </source>
</evidence>
<dbReference type="PIRSF" id="PIRSF036603">
    <property type="entry name" value="DPol_eta"/>
    <property type="match status" value="1"/>
</dbReference>
<evidence type="ECO:0000256" key="1">
    <source>
        <dbReference type="ARBA" id="ARBA00001936"/>
    </source>
</evidence>
<dbReference type="GO" id="GO:0006281">
    <property type="term" value="P:DNA repair"/>
    <property type="evidence" value="ECO:0007669"/>
    <property type="project" value="UniProtKB-KW"/>
</dbReference>
<dbReference type="PANTHER" id="PTHR45873:SF1">
    <property type="entry name" value="DNA POLYMERASE ETA"/>
    <property type="match status" value="1"/>
</dbReference>
<evidence type="ECO:0000256" key="6">
    <source>
        <dbReference type="ARBA" id="ARBA00022679"/>
    </source>
</evidence>
<comment type="cofactor">
    <cofactor evidence="2">
        <name>Mg(2+)</name>
        <dbReference type="ChEBI" id="CHEBI:18420"/>
    </cofactor>
</comment>
<comment type="subcellular location">
    <subcellularLocation>
        <location evidence="3">Nucleus</location>
    </subcellularLocation>
</comment>
<evidence type="ECO:0000256" key="8">
    <source>
        <dbReference type="ARBA" id="ARBA00022723"/>
    </source>
</evidence>
<dbReference type="EMBL" id="CAVLGL010000035">
    <property type="protein sequence ID" value="CAK1582210.1"/>
    <property type="molecule type" value="Genomic_DNA"/>
</dbReference>
<keyword evidence="21" id="KW-1185">Reference proteome</keyword>
<keyword evidence="8" id="KW-0479">Metal-binding</keyword>
<feature type="domain" description="UBZ3-type" evidence="19">
    <location>
        <begin position="722"/>
        <end position="756"/>
    </location>
</feature>
<evidence type="ECO:0000256" key="5">
    <source>
        <dbReference type="ARBA" id="ARBA00012417"/>
    </source>
</evidence>
<comment type="catalytic activity">
    <reaction evidence="16">
        <text>DNA(n) + a 2'-deoxyribonucleoside 5'-triphosphate = DNA(n+1) + diphosphate</text>
        <dbReference type="Rhea" id="RHEA:22508"/>
        <dbReference type="Rhea" id="RHEA-COMP:17339"/>
        <dbReference type="Rhea" id="RHEA-COMP:17340"/>
        <dbReference type="ChEBI" id="CHEBI:33019"/>
        <dbReference type="ChEBI" id="CHEBI:61560"/>
        <dbReference type="ChEBI" id="CHEBI:173112"/>
        <dbReference type="EC" id="2.7.7.7"/>
    </reaction>
</comment>
<protein>
    <recommendedName>
        <fullName evidence="15">DNA polymerase eta</fullName>
        <ecNumber evidence="5">2.7.7.7</ecNumber>
    </recommendedName>
</protein>
<dbReference type="FunFam" id="1.10.150.20:FF:000014">
    <property type="entry name" value="Polymerase (DNA directed), eta"/>
    <property type="match status" value="1"/>
</dbReference>
<dbReference type="Proteomes" id="UP001314205">
    <property type="component" value="Unassembled WGS sequence"/>
</dbReference>
<keyword evidence="14" id="KW-0539">Nucleus</keyword>
<keyword evidence="11" id="KW-0862">Zinc</keyword>
<feature type="domain" description="UBZ3-type" evidence="19">
    <location>
        <begin position="636"/>
        <end position="670"/>
    </location>
</feature>
<feature type="compositionally biased region" description="Basic residues" evidence="17">
    <location>
        <begin position="771"/>
        <end position="785"/>
    </location>
</feature>
<evidence type="ECO:0000256" key="3">
    <source>
        <dbReference type="ARBA" id="ARBA00004123"/>
    </source>
</evidence>
<dbReference type="Gene3D" id="3.30.70.270">
    <property type="match status" value="1"/>
</dbReference>
<dbReference type="GO" id="GO:0042276">
    <property type="term" value="P:error-prone translesion synthesis"/>
    <property type="evidence" value="ECO:0007669"/>
    <property type="project" value="TreeGrafter"/>
</dbReference>
<dbReference type="GO" id="GO:0005634">
    <property type="term" value="C:nucleus"/>
    <property type="evidence" value="ECO:0007669"/>
    <property type="project" value="UniProtKB-SubCell"/>
</dbReference>
<accession>A0AAV1KHC2</accession>
<comment type="cofactor">
    <cofactor evidence="1">
        <name>Mn(2+)</name>
        <dbReference type="ChEBI" id="CHEBI:29035"/>
    </cofactor>
</comment>
<evidence type="ECO:0000256" key="13">
    <source>
        <dbReference type="ARBA" id="ARBA00023204"/>
    </source>
</evidence>
<dbReference type="InterPro" id="IPR052230">
    <property type="entry name" value="DNA_polymerase_eta"/>
</dbReference>
<dbReference type="Pfam" id="PF18439">
    <property type="entry name" value="zf_UBZ"/>
    <property type="match status" value="2"/>
</dbReference>
<dbReference type="GO" id="GO:0003887">
    <property type="term" value="F:DNA-directed DNA polymerase activity"/>
    <property type="evidence" value="ECO:0007669"/>
    <property type="project" value="UniProtKB-EC"/>
</dbReference>
<proteinExistence type="inferred from homology"/>
<evidence type="ECO:0000256" key="12">
    <source>
        <dbReference type="ARBA" id="ARBA00022842"/>
    </source>
</evidence>
<evidence type="ECO:0000256" key="16">
    <source>
        <dbReference type="ARBA" id="ARBA00049244"/>
    </source>
</evidence>
<gene>
    <name evidence="20" type="ORF">PARMNEM_LOCUS3774</name>
</gene>
<dbReference type="SUPFAM" id="SSF100879">
    <property type="entry name" value="Lesion bypass DNA polymerase (Y-family), little finger domain"/>
    <property type="match status" value="1"/>
</dbReference>
<evidence type="ECO:0000256" key="17">
    <source>
        <dbReference type="SAM" id="MobiDB-lite"/>
    </source>
</evidence>
<dbReference type="GO" id="GO:0005657">
    <property type="term" value="C:replication fork"/>
    <property type="evidence" value="ECO:0007669"/>
    <property type="project" value="TreeGrafter"/>
</dbReference>
<dbReference type="Gene3D" id="3.30.1490.100">
    <property type="entry name" value="DNA polymerase, Y-family, little finger domain"/>
    <property type="match status" value="1"/>
</dbReference>
<evidence type="ECO:0000313" key="20">
    <source>
        <dbReference type="EMBL" id="CAK1582210.1"/>
    </source>
</evidence>
<dbReference type="PANTHER" id="PTHR45873">
    <property type="entry name" value="DNA POLYMERASE ETA"/>
    <property type="match status" value="1"/>
</dbReference>
<dbReference type="AlphaFoldDB" id="A0AAV1KHC2"/>
<dbReference type="Gene3D" id="1.10.150.20">
    <property type="entry name" value="5' to 3' exonuclease, C-terminal subdomain"/>
    <property type="match status" value="1"/>
</dbReference>
<evidence type="ECO:0000256" key="15">
    <source>
        <dbReference type="ARBA" id="ARBA00044975"/>
    </source>
</evidence>
<keyword evidence="13" id="KW-0234">DNA repair</keyword>
<reference evidence="20 21" key="1">
    <citation type="submission" date="2023-11" db="EMBL/GenBank/DDBJ databases">
        <authorList>
            <person name="Hedman E."/>
            <person name="Englund M."/>
            <person name="Stromberg M."/>
            <person name="Nyberg Akerstrom W."/>
            <person name="Nylinder S."/>
            <person name="Jareborg N."/>
            <person name="Kallberg Y."/>
            <person name="Kronander E."/>
        </authorList>
    </citation>
    <scope>NUCLEOTIDE SEQUENCE [LARGE SCALE GENOMIC DNA]</scope>
</reference>
<dbReference type="FunFam" id="3.40.1170.60:FF:000003">
    <property type="entry name" value="DNA polymerase eta"/>
    <property type="match status" value="1"/>
</dbReference>
<dbReference type="EC" id="2.7.7.7" evidence="5"/>
<dbReference type="InterPro" id="IPR043502">
    <property type="entry name" value="DNA/RNA_pol_sf"/>
</dbReference>
<dbReference type="SUPFAM" id="SSF56672">
    <property type="entry name" value="DNA/RNA polymerases"/>
    <property type="match status" value="1"/>
</dbReference>
<dbReference type="Gene3D" id="3.40.1170.60">
    <property type="match status" value="1"/>
</dbReference>
<comment type="similarity">
    <text evidence="4">Belongs to the DNA polymerase type-Y family.</text>
</comment>
<comment type="caution">
    <text evidence="20">The sequence shown here is derived from an EMBL/GenBank/DDBJ whole genome shotgun (WGS) entry which is preliminary data.</text>
</comment>
<evidence type="ECO:0000256" key="2">
    <source>
        <dbReference type="ARBA" id="ARBA00001946"/>
    </source>
</evidence>
<dbReference type="Pfam" id="PF00817">
    <property type="entry name" value="IMS"/>
    <property type="match status" value="1"/>
</dbReference>
<feature type="domain" description="UmuC" evidence="18">
    <location>
        <begin position="8"/>
        <end position="247"/>
    </location>
</feature>
<dbReference type="InterPro" id="IPR041298">
    <property type="entry name" value="UBZ3"/>
</dbReference>
<keyword evidence="9" id="KW-0227">DNA damage</keyword>
<dbReference type="Pfam" id="PF21704">
    <property type="entry name" value="POLH-Rev1_HhH"/>
    <property type="match status" value="1"/>
</dbReference>
<evidence type="ECO:0000256" key="9">
    <source>
        <dbReference type="ARBA" id="ARBA00022763"/>
    </source>
</evidence>